<dbReference type="Proteomes" id="UP000229095">
    <property type="component" value="Unassembled WGS sequence"/>
</dbReference>
<dbReference type="InterPro" id="IPR029057">
    <property type="entry name" value="PRTase-like"/>
</dbReference>
<dbReference type="GO" id="GO:0016740">
    <property type="term" value="F:transferase activity"/>
    <property type="evidence" value="ECO:0007669"/>
    <property type="project" value="UniProtKB-KW"/>
</dbReference>
<gene>
    <name evidence="3" type="ORF">CS006_07520</name>
</gene>
<comment type="similarity">
    <text evidence="1">Belongs to the ComF/GntX family.</text>
</comment>
<dbReference type="InterPro" id="IPR051910">
    <property type="entry name" value="ComF/GntX_DNA_util-trans"/>
</dbReference>
<sequence length="234" mass="25461">MDDNESGTLLRLIRDIMLPRGCAGCDMPDERLCAGCTAGFRRRVVRTVPATMCSGGRVLACGWYREGVRRAILRWKDHGDEEITPDLAAMMRERARNGAVERLMDVDRSVMVVPVPSSPKSLRRRGRRHTVPLAEAVCAHLTSCGLDAVVMPALSITGVRTKSVQGSRVGQRAARLSGHIRVRNPEALRGGQILLVDDIMTTGATIRQCSQTLRDHDATVVAAMVLAAVAYCAT</sequence>
<dbReference type="OrthoDB" id="5242900at2"/>
<dbReference type="Gene3D" id="3.40.50.2020">
    <property type="match status" value="1"/>
</dbReference>
<dbReference type="Pfam" id="PF00156">
    <property type="entry name" value="Pribosyltran"/>
    <property type="match status" value="1"/>
</dbReference>
<dbReference type="PANTHER" id="PTHR47505">
    <property type="entry name" value="DNA UTILIZATION PROTEIN YHGH"/>
    <property type="match status" value="1"/>
</dbReference>
<dbReference type="EMBL" id="PEBI01000003">
    <property type="protein sequence ID" value="PJM73083.1"/>
    <property type="molecule type" value="Genomic_DNA"/>
</dbReference>
<accession>A0A2M9H8D9</accession>
<protein>
    <submittedName>
        <fullName evidence="3">Phosphoribosyl transferase</fullName>
    </submittedName>
</protein>
<comment type="caution">
    <text evidence="3">The sequence shown here is derived from an EMBL/GenBank/DDBJ whole genome shotgun (WGS) entry which is preliminary data.</text>
</comment>
<dbReference type="PANTHER" id="PTHR47505:SF1">
    <property type="entry name" value="DNA UTILIZATION PROTEIN YHGH"/>
    <property type="match status" value="1"/>
</dbReference>
<dbReference type="CDD" id="cd06223">
    <property type="entry name" value="PRTases_typeI"/>
    <property type="match status" value="1"/>
</dbReference>
<evidence type="ECO:0000256" key="1">
    <source>
        <dbReference type="ARBA" id="ARBA00008007"/>
    </source>
</evidence>
<keyword evidence="3" id="KW-0808">Transferase</keyword>
<keyword evidence="4" id="KW-1185">Reference proteome</keyword>
<feature type="domain" description="Phosphoribosyltransferase" evidence="2">
    <location>
        <begin position="131"/>
        <end position="228"/>
    </location>
</feature>
<evidence type="ECO:0000313" key="4">
    <source>
        <dbReference type="Proteomes" id="UP000229095"/>
    </source>
</evidence>
<reference evidence="3 4" key="1">
    <citation type="submission" date="2017-10" db="EMBL/GenBank/DDBJ databases">
        <title>Draft genome sequences of strains TRE 1, TRE 9, TRE H and TRI 7, isolated from tamarins, belonging to four potential novel Bifidobacterium species.</title>
        <authorList>
            <person name="Mattarelli P."/>
            <person name="Modesto M."/>
            <person name="Puglisi E."/>
            <person name="Morelli L."/>
            <person name="Spezio C."/>
            <person name="Bonetti A."/>
            <person name="Sandri C."/>
        </authorList>
    </citation>
    <scope>NUCLEOTIDE SEQUENCE [LARGE SCALE GENOMIC DNA]</scope>
    <source>
        <strain evidence="4">TRE1</strain>
    </source>
</reference>
<dbReference type="AlphaFoldDB" id="A0A2M9H8D9"/>
<proteinExistence type="inferred from homology"/>
<evidence type="ECO:0000313" key="3">
    <source>
        <dbReference type="EMBL" id="PJM73083.1"/>
    </source>
</evidence>
<organism evidence="3 4">
    <name type="scientific">Bifidobacterium primatium</name>
    <dbReference type="NCBI Taxonomy" id="2045438"/>
    <lineage>
        <taxon>Bacteria</taxon>
        <taxon>Bacillati</taxon>
        <taxon>Actinomycetota</taxon>
        <taxon>Actinomycetes</taxon>
        <taxon>Bifidobacteriales</taxon>
        <taxon>Bifidobacteriaceae</taxon>
        <taxon>Bifidobacterium</taxon>
    </lineage>
</organism>
<dbReference type="SUPFAM" id="SSF53271">
    <property type="entry name" value="PRTase-like"/>
    <property type="match status" value="1"/>
</dbReference>
<dbReference type="InterPro" id="IPR000836">
    <property type="entry name" value="PRTase_dom"/>
</dbReference>
<name>A0A2M9H8D9_9BIFI</name>
<evidence type="ECO:0000259" key="2">
    <source>
        <dbReference type="Pfam" id="PF00156"/>
    </source>
</evidence>
<dbReference type="RefSeq" id="WP_100511186.1">
    <property type="nucleotide sequence ID" value="NZ_PEBI01000003.1"/>
</dbReference>